<evidence type="ECO:0000313" key="1">
    <source>
        <dbReference type="EMBL" id="QLI60741.1"/>
    </source>
</evidence>
<protein>
    <submittedName>
        <fullName evidence="1">Uncharacterized protein</fullName>
    </submittedName>
</protein>
<dbReference type="EMBL" id="MN562489">
    <property type="protein sequence ID" value="QLI60741.1"/>
    <property type="molecule type" value="Genomic_DNA"/>
</dbReference>
<sequence>MNSETILWDTLAQNLQLCEKYPIIRGYIAQLKTGQDSGASFKRYWAKRKNSLLQGEVSKEYDNFETAKGINIDMGTVFKHCPNIMECLISYDKTLSSMEIPDDKIQSLASLIDSSPVLSQHMSKALNSELMVDITKMLQETSDPNPLTVTMACLEKHKDYVQNLGSELMDTLNEMPPEELNQLINNIKDLTDGDEVIQSIVGNM</sequence>
<dbReference type="Proteomes" id="UP000510602">
    <property type="component" value="Segment"/>
</dbReference>
<accession>A0A7D5UL47</accession>
<reference evidence="1 2" key="1">
    <citation type="submission" date="2019-10" db="EMBL/GenBank/DDBJ databases">
        <authorList>
            <person name="Kayansamruaj P."/>
        </authorList>
    </citation>
    <scope>NUCLEOTIDE SEQUENCE [LARGE SCALE GENOMIC DNA]</scope>
    <source>
        <strain evidence="1">SDDV_Thai_2019</strain>
    </source>
</reference>
<organism evidence="1 2">
    <name type="scientific">Scale drop disease virus</name>
    <dbReference type="NCBI Taxonomy" id="1697349"/>
    <lineage>
        <taxon>Viruses</taxon>
        <taxon>Varidnaviria</taxon>
        <taxon>Bamfordvirae</taxon>
        <taxon>Nucleocytoviricota</taxon>
        <taxon>Megaviricetes</taxon>
        <taxon>Pimascovirales</taxon>
        <taxon>Pimascovirales incertae sedis</taxon>
        <taxon>Iridoviridae</taxon>
        <taxon>Alphairidovirinae</taxon>
        <taxon>Megalocytivirus</taxon>
        <taxon>Megalocytivirus lates1</taxon>
    </lineage>
</organism>
<proteinExistence type="predicted"/>
<name>A0A7D5UL47_9VIRU</name>
<evidence type="ECO:0000313" key="2">
    <source>
        <dbReference type="Proteomes" id="UP000510602"/>
    </source>
</evidence>